<keyword evidence="2" id="KW-1185">Reference proteome</keyword>
<proteinExistence type="predicted"/>
<protein>
    <submittedName>
        <fullName evidence="1">Uncharacterized protein</fullName>
    </submittedName>
</protein>
<dbReference type="Proteomes" id="UP000242180">
    <property type="component" value="Unassembled WGS sequence"/>
</dbReference>
<dbReference type="AlphaFoldDB" id="A0A1X2H942"/>
<dbReference type="EMBL" id="MCGN01000007">
    <property type="protein sequence ID" value="ORY95071.1"/>
    <property type="molecule type" value="Genomic_DNA"/>
</dbReference>
<reference evidence="1 2" key="1">
    <citation type="submission" date="2016-07" db="EMBL/GenBank/DDBJ databases">
        <title>Pervasive Adenine N6-methylation of Active Genes in Fungi.</title>
        <authorList>
            <consortium name="DOE Joint Genome Institute"/>
            <person name="Mondo S.J."/>
            <person name="Dannebaum R.O."/>
            <person name="Kuo R.C."/>
            <person name="Labutti K."/>
            <person name="Haridas S."/>
            <person name="Kuo A."/>
            <person name="Salamov A."/>
            <person name="Ahrendt S.R."/>
            <person name="Lipzen A."/>
            <person name="Sullivan W."/>
            <person name="Andreopoulos W.B."/>
            <person name="Clum A."/>
            <person name="Lindquist E."/>
            <person name="Daum C."/>
            <person name="Ramamoorthy G.K."/>
            <person name="Gryganskyi A."/>
            <person name="Culley D."/>
            <person name="Magnuson J.K."/>
            <person name="James T.Y."/>
            <person name="O'Malley M.A."/>
            <person name="Stajich J.E."/>
            <person name="Spatafora J.W."/>
            <person name="Visel A."/>
            <person name="Grigoriev I.V."/>
        </authorList>
    </citation>
    <scope>NUCLEOTIDE SEQUENCE [LARGE SCALE GENOMIC DNA]</scope>
    <source>
        <strain evidence="1 2">NRRL 2496</strain>
    </source>
</reference>
<accession>A0A1X2H942</accession>
<dbReference type="InParanoid" id="A0A1X2H942"/>
<organism evidence="1 2">
    <name type="scientific">Syncephalastrum racemosum</name>
    <name type="common">Filamentous fungus</name>
    <dbReference type="NCBI Taxonomy" id="13706"/>
    <lineage>
        <taxon>Eukaryota</taxon>
        <taxon>Fungi</taxon>
        <taxon>Fungi incertae sedis</taxon>
        <taxon>Mucoromycota</taxon>
        <taxon>Mucoromycotina</taxon>
        <taxon>Mucoromycetes</taxon>
        <taxon>Mucorales</taxon>
        <taxon>Syncephalastraceae</taxon>
        <taxon>Syncephalastrum</taxon>
    </lineage>
</organism>
<evidence type="ECO:0000313" key="1">
    <source>
        <dbReference type="EMBL" id="ORY95071.1"/>
    </source>
</evidence>
<gene>
    <name evidence="1" type="ORF">BCR43DRAFT_495101</name>
</gene>
<comment type="caution">
    <text evidence="1">The sequence shown here is derived from an EMBL/GenBank/DDBJ whole genome shotgun (WGS) entry which is preliminary data.</text>
</comment>
<sequence length="172" mass="19700">MTFLPITLEWKRIYTRSGPLVISFAFGKTNVGTRKRGPDKSSLLQDPSIDSNLIGSKRKATLVSFVRQHEEEIINWIMYYDNFQDGTKSLERKFKASHKDMTGKKSKHKASVDWSIIKHQVGIRKEGLSMLASSTSKNKAMIRLKLRVNASKLAYERRGSQCWLRAQAKIKP</sequence>
<evidence type="ECO:0000313" key="2">
    <source>
        <dbReference type="Proteomes" id="UP000242180"/>
    </source>
</evidence>
<name>A0A1X2H942_SYNRA</name>